<dbReference type="Proteomes" id="UP001163823">
    <property type="component" value="Chromosome 2"/>
</dbReference>
<dbReference type="AlphaFoldDB" id="A0AAD7VKV0"/>
<sequence>MLQEPCKEELSDWSHGLLAIGTLGNDNLKEDPDRRNDIPAENLYSSQDHLQELTHEELGNLQNNNKANESFNSKHLDLEVDRVQNNKSSEECKSKNNRFCLSRSLVLSRGKDVCLDNNNNAIGEKSLSFLLKKMFVCKNGFQPPPSLKDPLPSESRMEKILRGILHNKICPQGSKPAITKKYLETRNVPKSANYDVDELDSDAEEGSKWVKTDSEYIVLEI</sequence>
<comment type="caution">
    <text evidence="3">The sequence shown here is derived from an EMBL/GenBank/DDBJ whole genome shotgun (WGS) entry which is preliminary data.</text>
</comment>
<evidence type="ECO:0000313" key="3">
    <source>
        <dbReference type="EMBL" id="KAJ7979224.1"/>
    </source>
</evidence>
<keyword evidence="1" id="KW-0341">Growth regulation</keyword>
<name>A0AAD7VKV0_QUISA</name>
<dbReference type="PANTHER" id="PTHR34045:SF11">
    <property type="entry name" value="PH DOMAIN-CONTAINING PROTEIN"/>
    <property type="match status" value="1"/>
</dbReference>
<dbReference type="GO" id="GO:0009630">
    <property type="term" value="P:gravitropism"/>
    <property type="evidence" value="ECO:0007669"/>
    <property type="project" value="InterPro"/>
</dbReference>
<dbReference type="InterPro" id="IPR044683">
    <property type="entry name" value="LAZY"/>
</dbReference>
<reference evidence="3" key="1">
    <citation type="journal article" date="2023" name="Science">
        <title>Elucidation of the pathway for biosynthesis of saponin adjuvants from the soapbark tree.</title>
        <authorList>
            <person name="Reed J."/>
            <person name="Orme A."/>
            <person name="El-Demerdash A."/>
            <person name="Owen C."/>
            <person name="Martin L.B.B."/>
            <person name="Misra R.C."/>
            <person name="Kikuchi S."/>
            <person name="Rejzek M."/>
            <person name="Martin A.C."/>
            <person name="Harkess A."/>
            <person name="Leebens-Mack J."/>
            <person name="Louveau T."/>
            <person name="Stephenson M.J."/>
            <person name="Osbourn A."/>
        </authorList>
    </citation>
    <scope>NUCLEOTIDE SEQUENCE</scope>
    <source>
        <strain evidence="3">S10</strain>
    </source>
</reference>
<organism evidence="3 4">
    <name type="scientific">Quillaja saponaria</name>
    <name type="common">Soap bark tree</name>
    <dbReference type="NCBI Taxonomy" id="32244"/>
    <lineage>
        <taxon>Eukaryota</taxon>
        <taxon>Viridiplantae</taxon>
        <taxon>Streptophyta</taxon>
        <taxon>Embryophyta</taxon>
        <taxon>Tracheophyta</taxon>
        <taxon>Spermatophyta</taxon>
        <taxon>Magnoliopsida</taxon>
        <taxon>eudicotyledons</taxon>
        <taxon>Gunneridae</taxon>
        <taxon>Pentapetalae</taxon>
        <taxon>rosids</taxon>
        <taxon>fabids</taxon>
        <taxon>Fabales</taxon>
        <taxon>Quillajaceae</taxon>
        <taxon>Quillaja</taxon>
    </lineage>
</organism>
<dbReference type="EMBL" id="JARAOO010000002">
    <property type="protein sequence ID" value="KAJ7979224.1"/>
    <property type="molecule type" value="Genomic_DNA"/>
</dbReference>
<protein>
    <submittedName>
        <fullName evidence="3">NGR2</fullName>
    </submittedName>
</protein>
<dbReference type="KEGG" id="qsa:O6P43_002646"/>
<evidence type="ECO:0000256" key="2">
    <source>
        <dbReference type="ARBA" id="ARBA00024198"/>
    </source>
</evidence>
<dbReference type="GO" id="GO:0040008">
    <property type="term" value="P:regulation of growth"/>
    <property type="evidence" value="ECO:0007669"/>
    <property type="project" value="InterPro"/>
</dbReference>
<evidence type="ECO:0000313" key="4">
    <source>
        <dbReference type="Proteomes" id="UP001163823"/>
    </source>
</evidence>
<dbReference type="PANTHER" id="PTHR34045">
    <property type="entry name" value="OS03G0406300 PROTEIN"/>
    <property type="match status" value="1"/>
</dbReference>
<keyword evidence="4" id="KW-1185">Reference proteome</keyword>
<gene>
    <name evidence="3" type="ORF">O6P43_002646</name>
</gene>
<comment type="similarity">
    <text evidence="2">Belongs to the LAZY family.</text>
</comment>
<accession>A0AAD7VKV0</accession>
<evidence type="ECO:0000256" key="1">
    <source>
        <dbReference type="ARBA" id="ARBA00022604"/>
    </source>
</evidence>
<proteinExistence type="inferred from homology"/>